<comment type="caution">
    <text evidence="3">The sequence shown here is derived from an EMBL/GenBank/DDBJ whole genome shotgun (WGS) entry which is preliminary data.</text>
</comment>
<dbReference type="Proteomes" id="UP001523262">
    <property type="component" value="Unassembled WGS sequence"/>
</dbReference>
<protein>
    <submittedName>
        <fullName evidence="3">Acyl-CoA thioesterase</fullName>
    </submittedName>
</protein>
<dbReference type="CDD" id="cd00586">
    <property type="entry name" value="4HBT"/>
    <property type="match status" value="1"/>
</dbReference>
<keyword evidence="2" id="KW-0378">Hydrolase</keyword>
<evidence type="ECO:0000313" key="4">
    <source>
        <dbReference type="Proteomes" id="UP001523262"/>
    </source>
</evidence>
<dbReference type="InterPro" id="IPR050563">
    <property type="entry name" value="4-hydroxybenzoyl-CoA_TE"/>
</dbReference>
<name>A0ABT0WD80_9BACI</name>
<evidence type="ECO:0000256" key="2">
    <source>
        <dbReference type="ARBA" id="ARBA00022801"/>
    </source>
</evidence>
<organism evidence="3 4">
    <name type="scientific">Neobacillus pocheonensis</name>
    <dbReference type="NCBI Taxonomy" id="363869"/>
    <lineage>
        <taxon>Bacteria</taxon>
        <taxon>Bacillati</taxon>
        <taxon>Bacillota</taxon>
        <taxon>Bacilli</taxon>
        <taxon>Bacillales</taxon>
        <taxon>Bacillaceae</taxon>
        <taxon>Neobacillus</taxon>
    </lineage>
</organism>
<dbReference type="SUPFAM" id="SSF54637">
    <property type="entry name" value="Thioesterase/thiol ester dehydrase-isomerase"/>
    <property type="match status" value="1"/>
</dbReference>
<dbReference type="PANTHER" id="PTHR31793:SF27">
    <property type="entry name" value="NOVEL THIOESTERASE SUPERFAMILY DOMAIN AND SAPOSIN A-TYPE DOMAIN CONTAINING PROTEIN (0610012H03RIK)"/>
    <property type="match status" value="1"/>
</dbReference>
<accession>A0ABT0WD80</accession>
<gene>
    <name evidence="3" type="ORF">NDK43_20370</name>
</gene>
<sequence>MFNTTIKPRVSETDGMGHINNTVVTVWFEAGREEIFKIFTPNLSFDDWKCVVVNLNIDYLNEIFFGSEVEVKTWIKEVRNSSFIVEEELYQKGALCAKGTATYVNFNGTTRKAEPIPEGIRYELEQHYRLNKRV</sequence>
<dbReference type="PANTHER" id="PTHR31793">
    <property type="entry name" value="4-HYDROXYBENZOYL-COA THIOESTERASE FAMILY MEMBER"/>
    <property type="match status" value="1"/>
</dbReference>
<evidence type="ECO:0000313" key="3">
    <source>
        <dbReference type="EMBL" id="MCM2534273.1"/>
    </source>
</evidence>
<keyword evidence="4" id="KW-1185">Reference proteome</keyword>
<dbReference type="Pfam" id="PF13279">
    <property type="entry name" value="4HBT_2"/>
    <property type="match status" value="1"/>
</dbReference>
<dbReference type="Gene3D" id="3.10.129.10">
    <property type="entry name" value="Hotdog Thioesterase"/>
    <property type="match status" value="1"/>
</dbReference>
<proteinExistence type="inferred from homology"/>
<dbReference type="InterPro" id="IPR029069">
    <property type="entry name" value="HotDog_dom_sf"/>
</dbReference>
<reference evidence="3 4" key="1">
    <citation type="submission" date="2022-06" db="EMBL/GenBank/DDBJ databases">
        <authorList>
            <person name="Jeon C.O."/>
        </authorList>
    </citation>
    <scope>NUCLEOTIDE SEQUENCE [LARGE SCALE GENOMIC DNA]</scope>
    <source>
        <strain evidence="3 4">KCTC 13943</strain>
    </source>
</reference>
<evidence type="ECO:0000256" key="1">
    <source>
        <dbReference type="ARBA" id="ARBA00005953"/>
    </source>
</evidence>
<comment type="similarity">
    <text evidence="1">Belongs to the 4-hydroxybenzoyl-CoA thioesterase family.</text>
</comment>
<dbReference type="EMBL" id="JAMQCR010000002">
    <property type="protein sequence ID" value="MCM2534273.1"/>
    <property type="molecule type" value="Genomic_DNA"/>
</dbReference>